<protein>
    <submittedName>
        <fullName evidence="4">FecR family protein</fullName>
    </submittedName>
</protein>
<dbReference type="EMBL" id="JBHUDG010000004">
    <property type="protein sequence ID" value="MFD1629271.1"/>
    <property type="molecule type" value="Genomic_DNA"/>
</dbReference>
<feature type="transmembrane region" description="Helical" evidence="1">
    <location>
        <begin position="83"/>
        <end position="102"/>
    </location>
</feature>
<dbReference type="Gene3D" id="3.55.50.30">
    <property type="match status" value="1"/>
</dbReference>
<dbReference type="PANTHER" id="PTHR30273:SF2">
    <property type="entry name" value="PROTEIN FECR"/>
    <property type="match status" value="1"/>
</dbReference>
<sequence length="315" mass="36251">MTDELLIKYLLGETEEKERTIVEDWMRQSDENQQQFNHVKFLWEKSGELLKKETQPDENEAWERFVQRRNSVTEKSSRRLNPAFLKVASLFFVVGIAVWFYLSKLNTTVEITAQDNVLSQTLSDGSVLTVNKHTQLKFKPSSKKRLVELQEGEVFFDVSPNKDKPFIVDLDNGVQILVVGTSFNVKYREGYTEVIVESGLVKVFKANQELQLHPGDKIELGADQQNLAVSKTSDSLYKYYRNKEFVINGVALQKVVEVLSEAYSTKVTLATEDLKTLNLNVTFKEEPLEKILEIIAQTFNLKIIKDKEGYILKKK</sequence>
<dbReference type="Gene3D" id="2.60.120.1440">
    <property type="match status" value="1"/>
</dbReference>
<evidence type="ECO:0000256" key="1">
    <source>
        <dbReference type="SAM" id="Phobius"/>
    </source>
</evidence>
<evidence type="ECO:0000259" key="3">
    <source>
        <dbReference type="Pfam" id="PF16344"/>
    </source>
</evidence>
<dbReference type="PIRSF" id="PIRSF018266">
    <property type="entry name" value="FecR"/>
    <property type="match status" value="1"/>
</dbReference>
<comment type="caution">
    <text evidence="4">The sequence shown here is derived from an EMBL/GenBank/DDBJ whole genome shotgun (WGS) entry which is preliminary data.</text>
</comment>
<dbReference type="Pfam" id="PF04773">
    <property type="entry name" value="FecR"/>
    <property type="match status" value="1"/>
</dbReference>
<gene>
    <name evidence="4" type="ORF">ACFSAH_05235</name>
</gene>
<dbReference type="InterPro" id="IPR006860">
    <property type="entry name" value="FecR"/>
</dbReference>
<keyword evidence="1" id="KW-1133">Transmembrane helix</keyword>
<keyword evidence="1" id="KW-0812">Transmembrane</keyword>
<dbReference type="Proteomes" id="UP001597118">
    <property type="component" value="Unassembled WGS sequence"/>
</dbReference>
<name>A0ABW4ICC8_9SPHI</name>
<reference evidence="5" key="1">
    <citation type="journal article" date="2019" name="Int. J. Syst. Evol. Microbiol.">
        <title>The Global Catalogue of Microorganisms (GCM) 10K type strain sequencing project: providing services to taxonomists for standard genome sequencing and annotation.</title>
        <authorList>
            <consortium name="The Broad Institute Genomics Platform"/>
            <consortium name="The Broad Institute Genome Sequencing Center for Infectious Disease"/>
            <person name="Wu L."/>
            <person name="Ma J."/>
        </authorList>
    </citation>
    <scope>NUCLEOTIDE SEQUENCE [LARGE SCALE GENOMIC DNA]</scope>
    <source>
        <strain evidence="5">CCUG 53762</strain>
    </source>
</reference>
<keyword evidence="1" id="KW-0472">Membrane</keyword>
<evidence type="ECO:0000313" key="4">
    <source>
        <dbReference type="EMBL" id="MFD1629271.1"/>
    </source>
</evidence>
<evidence type="ECO:0000313" key="5">
    <source>
        <dbReference type="Proteomes" id="UP001597118"/>
    </source>
</evidence>
<dbReference type="RefSeq" id="WP_379661652.1">
    <property type="nucleotide sequence ID" value="NZ_JBHUDG010000004.1"/>
</dbReference>
<accession>A0ABW4ICC8</accession>
<dbReference type="Pfam" id="PF16344">
    <property type="entry name" value="FecR_C"/>
    <property type="match status" value="1"/>
</dbReference>
<proteinExistence type="predicted"/>
<keyword evidence="5" id="KW-1185">Reference proteome</keyword>
<feature type="domain" description="Protein FecR C-terminal" evidence="3">
    <location>
        <begin position="245"/>
        <end position="307"/>
    </location>
</feature>
<feature type="domain" description="FecR protein" evidence="2">
    <location>
        <begin position="112"/>
        <end position="202"/>
    </location>
</feature>
<organism evidence="4 5">
    <name type="scientific">Pseudopedobacter beijingensis</name>
    <dbReference type="NCBI Taxonomy" id="1207056"/>
    <lineage>
        <taxon>Bacteria</taxon>
        <taxon>Pseudomonadati</taxon>
        <taxon>Bacteroidota</taxon>
        <taxon>Sphingobacteriia</taxon>
        <taxon>Sphingobacteriales</taxon>
        <taxon>Sphingobacteriaceae</taxon>
        <taxon>Pseudopedobacter</taxon>
    </lineage>
</organism>
<dbReference type="InterPro" id="IPR012373">
    <property type="entry name" value="Ferrdict_sens_TM"/>
</dbReference>
<dbReference type="PANTHER" id="PTHR30273">
    <property type="entry name" value="PERIPLASMIC SIGNAL SENSOR AND SIGMA FACTOR ACTIVATOR FECR-RELATED"/>
    <property type="match status" value="1"/>
</dbReference>
<dbReference type="InterPro" id="IPR032508">
    <property type="entry name" value="FecR_C"/>
</dbReference>
<evidence type="ECO:0000259" key="2">
    <source>
        <dbReference type="Pfam" id="PF04773"/>
    </source>
</evidence>